<evidence type="ECO:0000256" key="5">
    <source>
        <dbReference type="ARBA" id="ARBA00022692"/>
    </source>
</evidence>
<evidence type="ECO:0000256" key="3">
    <source>
        <dbReference type="ARBA" id="ARBA00022448"/>
    </source>
</evidence>
<dbReference type="Gene3D" id="3.30.70.1350">
    <property type="entry name" value="Cation efflux protein, cytoplasmic domain"/>
    <property type="match status" value="1"/>
</dbReference>
<feature type="transmembrane region" description="Helical" evidence="9">
    <location>
        <begin position="82"/>
        <end position="100"/>
    </location>
</feature>
<evidence type="ECO:0000256" key="9">
    <source>
        <dbReference type="SAM" id="Phobius"/>
    </source>
</evidence>
<comment type="similarity">
    <text evidence="2">Belongs to the cation diffusion facilitator (CDF) transporter (TC 2.A.4) family. FieF subfamily.</text>
</comment>
<evidence type="ECO:0000256" key="1">
    <source>
        <dbReference type="ARBA" id="ARBA00004141"/>
    </source>
</evidence>
<dbReference type="RefSeq" id="WP_164211308.1">
    <property type="nucleotide sequence ID" value="NZ_JAAGSC010000041.1"/>
</dbReference>
<feature type="transmembrane region" description="Helical" evidence="9">
    <location>
        <begin position="12"/>
        <end position="34"/>
    </location>
</feature>
<dbReference type="FunFam" id="1.20.1510.10:FF:000006">
    <property type="entry name" value="Divalent cation efflux transporter"/>
    <property type="match status" value="1"/>
</dbReference>
<evidence type="ECO:0000259" key="11">
    <source>
        <dbReference type="Pfam" id="PF16916"/>
    </source>
</evidence>
<dbReference type="InterPro" id="IPR058533">
    <property type="entry name" value="Cation_efflux_TM"/>
</dbReference>
<evidence type="ECO:0000256" key="7">
    <source>
        <dbReference type="ARBA" id="ARBA00022989"/>
    </source>
</evidence>
<keyword evidence="13" id="KW-1185">Reference proteome</keyword>
<evidence type="ECO:0000256" key="2">
    <source>
        <dbReference type="ARBA" id="ARBA00010212"/>
    </source>
</evidence>
<accession>A0A845V057</accession>
<dbReference type="GO" id="GO:0016020">
    <property type="term" value="C:membrane"/>
    <property type="evidence" value="ECO:0007669"/>
    <property type="project" value="UniProtKB-SubCell"/>
</dbReference>
<keyword evidence="6" id="KW-0862">Zinc</keyword>
<dbReference type="InterPro" id="IPR027469">
    <property type="entry name" value="Cation_efflux_TMD_sf"/>
</dbReference>
<dbReference type="InterPro" id="IPR002524">
    <property type="entry name" value="Cation_efflux"/>
</dbReference>
<keyword evidence="3" id="KW-0813">Transport</keyword>
<dbReference type="GO" id="GO:0006829">
    <property type="term" value="P:zinc ion transport"/>
    <property type="evidence" value="ECO:0007669"/>
    <property type="project" value="UniProtKB-KW"/>
</dbReference>
<dbReference type="InterPro" id="IPR036837">
    <property type="entry name" value="Cation_efflux_CTD_sf"/>
</dbReference>
<organism evidence="12 13">
    <name type="scientific">Wenzhouxiangella limi</name>
    <dbReference type="NCBI Taxonomy" id="2707351"/>
    <lineage>
        <taxon>Bacteria</taxon>
        <taxon>Pseudomonadati</taxon>
        <taxon>Pseudomonadota</taxon>
        <taxon>Gammaproteobacteria</taxon>
        <taxon>Chromatiales</taxon>
        <taxon>Wenzhouxiangellaceae</taxon>
        <taxon>Wenzhouxiangella</taxon>
    </lineage>
</organism>
<keyword evidence="4" id="KW-0410">Iron transport</keyword>
<keyword evidence="5 9" id="KW-0812">Transmembrane</keyword>
<dbReference type="Proteomes" id="UP000484885">
    <property type="component" value="Unassembled WGS sequence"/>
</dbReference>
<comment type="caution">
    <text evidence="12">The sequence shown here is derived from an EMBL/GenBank/DDBJ whole genome shotgun (WGS) entry which is preliminary data.</text>
</comment>
<comment type="subcellular location">
    <subcellularLocation>
        <location evidence="1">Membrane</location>
        <topology evidence="1">Multi-pass membrane protein</topology>
    </subcellularLocation>
</comment>
<dbReference type="AlphaFoldDB" id="A0A845V057"/>
<dbReference type="Pfam" id="PF01545">
    <property type="entry name" value="Cation_efflux"/>
    <property type="match status" value="1"/>
</dbReference>
<dbReference type="GO" id="GO:0008324">
    <property type="term" value="F:monoatomic cation transmembrane transporter activity"/>
    <property type="evidence" value="ECO:0007669"/>
    <property type="project" value="InterPro"/>
</dbReference>
<evidence type="ECO:0000256" key="8">
    <source>
        <dbReference type="ARBA" id="ARBA00023136"/>
    </source>
</evidence>
<proteinExistence type="inferred from homology"/>
<dbReference type="SUPFAM" id="SSF160240">
    <property type="entry name" value="Cation efflux protein cytoplasmic domain-like"/>
    <property type="match status" value="1"/>
</dbReference>
<evidence type="ECO:0000256" key="4">
    <source>
        <dbReference type="ARBA" id="ARBA00022496"/>
    </source>
</evidence>
<evidence type="ECO:0000313" key="12">
    <source>
        <dbReference type="EMBL" id="NDY95912.1"/>
    </source>
</evidence>
<evidence type="ECO:0000259" key="10">
    <source>
        <dbReference type="Pfam" id="PF01545"/>
    </source>
</evidence>
<dbReference type="InterPro" id="IPR027470">
    <property type="entry name" value="Cation_efflux_CTD"/>
</dbReference>
<keyword evidence="4" id="KW-0408">Iron</keyword>
<dbReference type="NCBIfam" id="TIGR01297">
    <property type="entry name" value="CDF"/>
    <property type="match status" value="1"/>
</dbReference>
<dbReference type="InterPro" id="IPR050291">
    <property type="entry name" value="CDF_Transporter"/>
</dbReference>
<evidence type="ECO:0000313" key="13">
    <source>
        <dbReference type="Proteomes" id="UP000484885"/>
    </source>
</evidence>
<name>A0A845V057_9GAMM</name>
<feature type="transmembrane region" description="Helical" evidence="9">
    <location>
        <begin position="160"/>
        <end position="180"/>
    </location>
</feature>
<keyword evidence="6" id="KW-0864">Zinc transport</keyword>
<feature type="transmembrane region" description="Helical" evidence="9">
    <location>
        <begin position="112"/>
        <end position="129"/>
    </location>
</feature>
<keyword evidence="6" id="KW-0406">Ion transport</keyword>
<dbReference type="PANTHER" id="PTHR43840">
    <property type="entry name" value="MITOCHONDRIAL METAL TRANSPORTER 1-RELATED"/>
    <property type="match status" value="1"/>
</dbReference>
<feature type="transmembrane region" description="Helical" evidence="9">
    <location>
        <begin position="186"/>
        <end position="208"/>
    </location>
</feature>
<dbReference type="SUPFAM" id="SSF161111">
    <property type="entry name" value="Cation efflux protein transmembrane domain-like"/>
    <property type="match status" value="1"/>
</dbReference>
<feature type="transmembrane region" description="Helical" evidence="9">
    <location>
        <begin position="40"/>
        <end position="61"/>
    </location>
</feature>
<keyword evidence="8 9" id="KW-0472">Membrane</keyword>
<evidence type="ECO:0000256" key="6">
    <source>
        <dbReference type="ARBA" id="ARBA00022906"/>
    </source>
</evidence>
<feature type="domain" description="Cation efflux protein transmembrane" evidence="10">
    <location>
        <begin position="15"/>
        <end position="208"/>
    </location>
</feature>
<keyword evidence="7 9" id="KW-1133">Transmembrane helix</keyword>
<gene>
    <name evidence="12" type="ORF">G3I74_09240</name>
</gene>
<dbReference type="Gene3D" id="1.20.1510.10">
    <property type="entry name" value="Cation efflux protein transmembrane domain"/>
    <property type="match status" value="1"/>
</dbReference>
<dbReference type="PANTHER" id="PTHR43840:SF15">
    <property type="entry name" value="MITOCHONDRIAL METAL TRANSPORTER 1-RELATED"/>
    <property type="match status" value="1"/>
</dbReference>
<dbReference type="EMBL" id="JAAGSC010000041">
    <property type="protein sequence ID" value="NDY95912.1"/>
    <property type="molecule type" value="Genomic_DNA"/>
</dbReference>
<dbReference type="Pfam" id="PF16916">
    <property type="entry name" value="ZT_dimer"/>
    <property type="match status" value="1"/>
</dbReference>
<reference evidence="12 13" key="1">
    <citation type="submission" date="2020-02" db="EMBL/GenBank/DDBJ databases">
        <authorList>
            <person name="Zhang X.-Y."/>
        </authorList>
    </citation>
    <scope>NUCLEOTIDE SEQUENCE [LARGE SCALE GENOMIC DNA]</scope>
    <source>
        <strain evidence="12 13">C33</strain>
    </source>
</reference>
<protein>
    <submittedName>
        <fullName evidence="12">Cation transporter</fullName>
    </submittedName>
</protein>
<feature type="domain" description="Cation efflux protein cytoplasmic" evidence="11">
    <location>
        <begin position="214"/>
        <end position="285"/>
    </location>
</feature>
<dbReference type="GO" id="GO:0006826">
    <property type="term" value="P:iron ion transport"/>
    <property type="evidence" value="ECO:0007669"/>
    <property type="project" value="UniProtKB-KW"/>
</dbReference>
<sequence length="295" mass="31332">MSQGLHWPQKRRVTIVGAIINLGLSVAKVAGGVAGQSQALIADGVHSLSDLASDALVLLAARFGSREADHNHPYGHERIETLATLGVGLILLSIGAAFLIDSATRLLEPARQLMPGWLALGVAVLSVLVKEGLYHYTVRVARRTDSALLRANAWHHRSDAMSSVVVIVGVAGAMMGLRWLDSVAAAIVGLMLGWVGWSLLGSAASELVDTGLSNRELKALSKTIDGVQDVAWHDRLRSRRMGGRIFVDVRIHVDGDLSVAEAETISARVAERMVDQLPGQADVVISIASGARSVE</sequence>